<dbReference type="EMBL" id="ATLV01027119">
    <property type="status" value="NOT_ANNOTATED_CDS"/>
    <property type="molecule type" value="Genomic_DNA"/>
</dbReference>
<dbReference type="VEuPathDB" id="VectorBase:ASIS019408"/>
<protein>
    <submittedName>
        <fullName evidence="2">AGAP013484-PA-like protein</fullName>
    </submittedName>
</protein>
<dbReference type="InterPro" id="IPR010512">
    <property type="entry name" value="DUF1091"/>
</dbReference>
<accession>A0A084WUS6</accession>
<dbReference type="VEuPathDB" id="VectorBase:ASIC022219"/>
<feature type="signal peptide" evidence="1">
    <location>
        <begin position="1"/>
        <end position="19"/>
    </location>
</feature>
<reference evidence="2 4" key="1">
    <citation type="journal article" date="2014" name="BMC Genomics">
        <title>Genome sequence of Anopheles sinensis provides insight into genetics basis of mosquito competence for malaria parasites.</title>
        <authorList>
            <person name="Zhou D."/>
            <person name="Zhang D."/>
            <person name="Ding G."/>
            <person name="Shi L."/>
            <person name="Hou Q."/>
            <person name="Ye Y."/>
            <person name="Xu Y."/>
            <person name="Zhou H."/>
            <person name="Xiong C."/>
            <person name="Li S."/>
            <person name="Yu J."/>
            <person name="Hong S."/>
            <person name="Yu X."/>
            <person name="Zou P."/>
            <person name="Chen C."/>
            <person name="Chang X."/>
            <person name="Wang W."/>
            <person name="Lv Y."/>
            <person name="Sun Y."/>
            <person name="Ma L."/>
            <person name="Shen B."/>
            <person name="Zhu C."/>
        </authorList>
    </citation>
    <scope>NUCLEOTIDE SEQUENCE [LARGE SCALE GENOMIC DNA]</scope>
</reference>
<dbReference type="OMA" id="TKAICVD"/>
<evidence type="ECO:0000313" key="2">
    <source>
        <dbReference type="EMBL" id="KFB53970.1"/>
    </source>
</evidence>
<dbReference type="Proteomes" id="UP000030765">
    <property type="component" value="Unassembled WGS sequence"/>
</dbReference>
<dbReference type="Pfam" id="PF06477">
    <property type="entry name" value="DUF1091"/>
    <property type="match status" value="1"/>
</dbReference>
<dbReference type="PANTHER" id="PTHR20898:SF0">
    <property type="entry name" value="DAEDALUS ON 3-RELATED"/>
    <property type="match status" value="1"/>
</dbReference>
<proteinExistence type="predicted"/>
<dbReference type="EMBL" id="KE525423">
    <property type="protein sequence ID" value="KFB53970.1"/>
    <property type="molecule type" value="Genomic_DNA"/>
</dbReference>
<reference evidence="3" key="2">
    <citation type="submission" date="2020-05" db="UniProtKB">
        <authorList>
            <consortium name="EnsemblMetazoa"/>
        </authorList>
    </citation>
    <scope>IDENTIFICATION</scope>
</reference>
<gene>
    <name evidence="2" type="ORF">ZHAS_00022219</name>
</gene>
<keyword evidence="1" id="KW-0732">Signal</keyword>
<feature type="chain" id="PRO_5001785300" evidence="1">
    <location>
        <begin position="20"/>
        <end position="196"/>
    </location>
</feature>
<dbReference type="AlphaFoldDB" id="A0A084WUS6"/>
<keyword evidence="4" id="KW-1185">Reference proteome</keyword>
<organism evidence="2">
    <name type="scientific">Anopheles sinensis</name>
    <name type="common">Mosquito</name>
    <dbReference type="NCBI Taxonomy" id="74873"/>
    <lineage>
        <taxon>Eukaryota</taxon>
        <taxon>Metazoa</taxon>
        <taxon>Ecdysozoa</taxon>
        <taxon>Arthropoda</taxon>
        <taxon>Hexapoda</taxon>
        <taxon>Insecta</taxon>
        <taxon>Pterygota</taxon>
        <taxon>Neoptera</taxon>
        <taxon>Endopterygota</taxon>
        <taxon>Diptera</taxon>
        <taxon>Nematocera</taxon>
        <taxon>Culicoidea</taxon>
        <taxon>Culicidae</taxon>
        <taxon>Anophelinae</taxon>
        <taxon>Anopheles</taxon>
    </lineage>
</organism>
<evidence type="ECO:0000256" key="1">
    <source>
        <dbReference type="SAM" id="SignalP"/>
    </source>
</evidence>
<dbReference type="OrthoDB" id="7732590at2759"/>
<dbReference type="PANTHER" id="PTHR20898">
    <property type="entry name" value="DAEDALUS ON 3-RELATED-RELATED"/>
    <property type="match status" value="1"/>
</dbReference>
<name>A0A084WUS6_ANOSI</name>
<evidence type="ECO:0000313" key="4">
    <source>
        <dbReference type="Proteomes" id="UP000030765"/>
    </source>
</evidence>
<dbReference type="EnsemblMetazoa" id="ASIC022219-RA">
    <property type="protein sequence ID" value="ASIC022219-PA"/>
    <property type="gene ID" value="ASIC022219"/>
</dbReference>
<sequence length="196" mass="22833">MRYIVVVTVFLLVPHYGRAIEININRNTSRPHSLKVNKYLCVGIPYKRTTVPYCKTILLRNKPAMFNVSVVVPEVLNYILVTMKLYYKYKTYQPFLIDLEQEGCAYMKNRPAIPLADYIYEIFKDAMPELAKPCPHGNRTYFITFLLEDRYSPNSMPAGDYRIDLKFMANDGVILFAVESYFSVRRSGVLPSMLDW</sequence>
<evidence type="ECO:0000313" key="3">
    <source>
        <dbReference type="EnsemblMetazoa" id="ASIC022219-PA"/>
    </source>
</evidence>